<dbReference type="KEGG" id="pwn:QNH46_07920"/>
<name>A0AA95L2Y7_9BACL</name>
<accession>A0AA95L2Y7</accession>
<dbReference type="EMBL" id="CP126084">
    <property type="protein sequence ID" value="WHX50562.1"/>
    <property type="molecule type" value="Genomic_DNA"/>
</dbReference>
<dbReference type="RefSeq" id="WP_283927623.1">
    <property type="nucleotide sequence ID" value="NZ_CP126084.1"/>
</dbReference>
<sequence>MGITGGTIKSSDIVEKSQYELDKEKGFPLRNYIREIVREEIAAHEERLNIIPEIIGLSKDKKQALADYLKLNPMI</sequence>
<reference evidence="1" key="1">
    <citation type="submission" date="2023-05" db="EMBL/GenBank/DDBJ databases">
        <title>Comparative genomics of Bacillaceae isolates and their secondary metabolite potential.</title>
        <authorList>
            <person name="Song L."/>
            <person name="Nielsen L.J."/>
            <person name="Mohite O."/>
            <person name="Xu X."/>
            <person name="Weber T."/>
            <person name="Kovacs A.T."/>
        </authorList>
    </citation>
    <scope>NUCLEOTIDE SEQUENCE</scope>
    <source>
        <strain evidence="1">B2_4</strain>
    </source>
</reference>
<dbReference type="Proteomes" id="UP001177943">
    <property type="component" value="Chromosome"/>
</dbReference>
<gene>
    <name evidence="1" type="ORF">QNH46_07920</name>
</gene>
<organism evidence="1 2">
    <name type="scientific">Paenibacillus woosongensis</name>
    <dbReference type="NCBI Taxonomy" id="307580"/>
    <lineage>
        <taxon>Bacteria</taxon>
        <taxon>Bacillati</taxon>
        <taxon>Bacillota</taxon>
        <taxon>Bacilli</taxon>
        <taxon>Bacillales</taxon>
        <taxon>Paenibacillaceae</taxon>
        <taxon>Paenibacillus</taxon>
    </lineage>
</organism>
<evidence type="ECO:0000313" key="1">
    <source>
        <dbReference type="EMBL" id="WHX50562.1"/>
    </source>
</evidence>
<proteinExistence type="predicted"/>
<protein>
    <submittedName>
        <fullName evidence="1">Uncharacterized protein</fullName>
    </submittedName>
</protein>
<dbReference type="AlphaFoldDB" id="A0AA95L2Y7"/>
<evidence type="ECO:0000313" key="2">
    <source>
        <dbReference type="Proteomes" id="UP001177943"/>
    </source>
</evidence>